<keyword evidence="2" id="KW-1185">Reference proteome</keyword>
<organism evidence="1 2">
    <name type="scientific">Gossypium australe</name>
    <dbReference type="NCBI Taxonomy" id="47621"/>
    <lineage>
        <taxon>Eukaryota</taxon>
        <taxon>Viridiplantae</taxon>
        <taxon>Streptophyta</taxon>
        <taxon>Embryophyta</taxon>
        <taxon>Tracheophyta</taxon>
        <taxon>Spermatophyta</taxon>
        <taxon>Magnoliopsida</taxon>
        <taxon>eudicotyledons</taxon>
        <taxon>Gunneridae</taxon>
        <taxon>Pentapetalae</taxon>
        <taxon>rosids</taxon>
        <taxon>malvids</taxon>
        <taxon>Malvales</taxon>
        <taxon>Malvaceae</taxon>
        <taxon>Malvoideae</taxon>
        <taxon>Gossypium</taxon>
    </lineage>
</organism>
<reference evidence="2" key="1">
    <citation type="journal article" date="2019" name="Plant Biotechnol. J.">
        <title>Genome sequencing of the Australian wild diploid species Gossypium australe highlights disease resistance and delayed gland morphogenesis.</title>
        <authorList>
            <person name="Cai Y."/>
            <person name="Cai X."/>
            <person name="Wang Q."/>
            <person name="Wang P."/>
            <person name="Zhang Y."/>
            <person name="Cai C."/>
            <person name="Xu Y."/>
            <person name="Wang K."/>
            <person name="Zhou Z."/>
            <person name="Wang C."/>
            <person name="Geng S."/>
            <person name="Li B."/>
            <person name="Dong Q."/>
            <person name="Hou Y."/>
            <person name="Wang H."/>
            <person name="Ai P."/>
            <person name="Liu Z."/>
            <person name="Yi F."/>
            <person name="Sun M."/>
            <person name="An G."/>
            <person name="Cheng J."/>
            <person name="Zhang Y."/>
            <person name="Shi Q."/>
            <person name="Xie Y."/>
            <person name="Shi X."/>
            <person name="Chang Y."/>
            <person name="Huang F."/>
            <person name="Chen Y."/>
            <person name="Hong S."/>
            <person name="Mi L."/>
            <person name="Sun Q."/>
            <person name="Zhang L."/>
            <person name="Zhou B."/>
            <person name="Peng R."/>
            <person name="Zhang X."/>
            <person name="Liu F."/>
        </authorList>
    </citation>
    <scope>NUCLEOTIDE SEQUENCE [LARGE SCALE GENOMIC DNA]</scope>
    <source>
        <strain evidence="2">cv. PA1801</strain>
    </source>
</reference>
<dbReference type="AlphaFoldDB" id="A0A5B6WRK2"/>
<accession>A0A5B6WRK2</accession>
<sequence>MSTKLRSIENIRCVIERFGLCVDARRKSDSFCFQTVEAALKELSDARFRIGCYSVCTKTLASSFVR</sequence>
<dbReference type="Proteomes" id="UP000325315">
    <property type="component" value="Unassembled WGS sequence"/>
</dbReference>
<gene>
    <name evidence="1" type="ORF">EPI10_006123</name>
</gene>
<comment type="caution">
    <text evidence="1">The sequence shown here is derived from an EMBL/GenBank/DDBJ whole genome shotgun (WGS) entry which is preliminary data.</text>
</comment>
<evidence type="ECO:0000313" key="1">
    <source>
        <dbReference type="EMBL" id="KAA3484008.1"/>
    </source>
</evidence>
<name>A0A5B6WRK2_9ROSI</name>
<evidence type="ECO:0000313" key="2">
    <source>
        <dbReference type="Proteomes" id="UP000325315"/>
    </source>
</evidence>
<proteinExistence type="predicted"/>
<dbReference type="EMBL" id="SMMG02000002">
    <property type="protein sequence ID" value="KAA3484008.1"/>
    <property type="molecule type" value="Genomic_DNA"/>
</dbReference>
<protein>
    <submittedName>
        <fullName evidence="1">Uncharacterized protein</fullName>
    </submittedName>
</protein>